<evidence type="ECO:0000313" key="2">
    <source>
        <dbReference type="EMBL" id="GIQ80238.1"/>
    </source>
</evidence>
<name>A0A9K3CN43_9EUKA</name>
<feature type="region of interest" description="Disordered" evidence="1">
    <location>
        <begin position="259"/>
        <end position="327"/>
    </location>
</feature>
<sequence>MANSIRYFFRMKIVIARGIDEDLGCLFYVIPPPGGRYTPIPSDPNDPQRPLPMSERVESTACCSKKGLVNLTGSVPCLVTSPSRGTTLTLNIENLGKKPVTQISWSLGYKICRKFNPGRSNEYVTGYIHHIKGEYILPRAIEPFGGRTVTPITIEIRPNSAEHRKPNEEIKGYDRLGEYAWEKKFLTLPAQDYRKLDSSAQGEVSQIFMMNTYIEVKTDVHGCCSASLKVPIHWTTSAALDAAPVPLAPMDALSVPPAFNTEVRPPNPPPKELLTSAGATGFVPVGLPTGRMSTSDRLSHVQPGASSSTAYNAPTPASASSANPAPAPMAPMAPAVPSYVPPSGNDAYGSTAGAYGNPSGPSAYSADTAYGGAYGTQGGADLQYNPPATADDAFISLSLSLSISLSLSTLPQYNPPATADDAFTYQYTPDTAYQPTNTDADGPPPLAYMYGQ</sequence>
<evidence type="ECO:0000256" key="1">
    <source>
        <dbReference type="SAM" id="MobiDB-lite"/>
    </source>
</evidence>
<dbReference type="AlphaFoldDB" id="A0A9K3CN43"/>
<reference evidence="2 3" key="1">
    <citation type="journal article" date="2018" name="PLoS ONE">
        <title>The draft genome of Kipferlia bialata reveals reductive genome evolution in fornicate parasites.</title>
        <authorList>
            <person name="Tanifuji G."/>
            <person name="Takabayashi S."/>
            <person name="Kume K."/>
            <person name="Takagi M."/>
            <person name="Nakayama T."/>
            <person name="Kamikawa R."/>
            <person name="Inagaki Y."/>
            <person name="Hashimoto T."/>
        </authorList>
    </citation>
    <scope>NUCLEOTIDE SEQUENCE [LARGE SCALE GENOMIC DNA]</scope>
    <source>
        <strain evidence="2">NY0173</strain>
    </source>
</reference>
<gene>
    <name evidence="2" type="ORF">KIPB_001003</name>
</gene>
<dbReference type="Proteomes" id="UP000265618">
    <property type="component" value="Unassembled WGS sequence"/>
</dbReference>
<organism evidence="2 3">
    <name type="scientific">Kipferlia bialata</name>
    <dbReference type="NCBI Taxonomy" id="797122"/>
    <lineage>
        <taxon>Eukaryota</taxon>
        <taxon>Metamonada</taxon>
        <taxon>Carpediemonas-like organisms</taxon>
        <taxon>Kipferlia</taxon>
    </lineage>
</organism>
<evidence type="ECO:0000313" key="3">
    <source>
        <dbReference type="Proteomes" id="UP000265618"/>
    </source>
</evidence>
<feature type="compositionally biased region" description="Low complexity" evidence="1">
    <location>
        <begin position="305"/>
        <end position="324"/>
    </location>
</feature>
<proteinExistence type="predicted"/>
<dbReference type="EMBL" id="BDIP01000129">
    <property type="protein sequence ID" value="GIQ80238.1"/>
    <property type="molecule type" value="Genomic_DNA"/>
</dbReference>
<keyword evidence="3" id="KW-1185">Reference proteome</keyword>
<accession>A0A9K3CN43</accession>
<comment type="caution">
    <text evidence="2">The sequence shown here is derived from an EMBL/GenBank/DDBJ whole genome shotgun (WGS) entry which is preliminary data.</text>
</comment>
<protein>
    <submittedName>
        <fullName evidence="2">Uncharacterized protein</fullName>
    </submittedName>
</protein>